<keyword evidence="10" id="KW-1185">Reference proteome</keyword>
<dbReference type="CDD" id="cd06261">
    <property type="entry name" value="TM_PBP2"/>
    <property type="match status" value="1"/>
</dbReference>
<keyword evidence="3" id="KW-1003">Cell membrane</keyword>
<evidence type="ECO:0000313" key="9">
    <source>
        <dbReference type="EMBL" id="BDB99411.1"/>
    </source>
</evidence>
<organism evidence="9 10">
    <name type="scientific">Saccharolobus caldissimus</name>
    <dbReference type="NCBI Taxonomy" id="1702097"/>
    <lineage>
        <taxon>Archaea</taxon>
        <taxon>Thermoproteota</taxon>
        <taxon>Thermoprotei</taxon>
        <taxon>Sulfolobales</taxon>
        <taxon>Sulfolobaceae</taxon>
        <taxon>Saccharolobus</taxon>
    </lineage>
</organism>
<accession>A0AAQ4CUD0</accession>
<feature type="transmembrane region" description="Helical" evidence="7">
    <location>
        <begin position="217"/>
        <end position="243"/>
    </location>
</feature>
<dbReference type="EMBL" id="AP025226">
    <property type="protein sequence ID" value="BDB99411.1"/>
    <property type="molecule type" value="Genomic_DNA"/>
</dbReference>
<feature type="domain" description="ABC transmembrane type-1" evidence="8">
    <location>
        <begin position="100"/>
        <end position="285"/>
    </location>
</feature>
<dbReference type="InterPro" id="IPR050366">
    <property type="entry name" value="BP-dependent_transpt_permease"/>
</dbReference>
<dbReference type="GeneID" id="68867150"/>
<protein>
    <submittedName>
        <fullName evidence="9">Peptide transporter permease</fullName>
    </submittedName>
</protein>
<dbReference type="PANTHER" id="PTHR43386">
    <property type="entry name" value="OLIGOPEPTIDE TRANSPORT SYSTEM PERMEASE PROTEIN APPC"/>
    <property type="match status" value="1"/>
</dbReference>
<dbReference type="RefSeq" id="WP_229569727.1">
    <property type="nucleotide sequence ID" value="NZ_AP025226.1"/>
</dbReference>
<feature type="transmembrane region" description="Helical" evidence="7">
    <location>
        <begin position="21"/>
        <end position="46"/>
    </location>
</feature>
<keyword evidence="2 7" id="KW-0813">Transport</keyword>
<comment type="similarity">
    <text evidence="7">Belongs to the binding-protein-dependent transport system permease family.</text>
</comment>
<dbReference type="PANTHER" id="PTHR43386:SF1">
    <property type="entry name" value="D,D-DIPEPTIDE TRANSPORT SYSTEM PERMEASE PROTEIN DDPC-RELATED"/>
    <property type="match status" value="1"/>
</dbReference>
<dbReference type="Pfam" id="PF00528">
    <property type="entry name" value="BPD_transp_1"/>
    <property type="match status" value="1"/>
</dbReference>
<dbReference type="Gene3D" id="1.10.3720.10">
    <property type="entry name" value="MetI-like"/>
    <property type="match status" value="1"/>
</dbReference>
<evidence type="ECO:0000313" key="10">
    <source>
        <dbReference type="Proteomes" id="UP001319921"/>
    </source>
</evidence>
<dbReference type="AlphaFoldDB" id="A0AAQ4CUD0"/>
<evidence type="ECO:0000256" key="4">
    <source>
        <dbReference type="ARBA" id="ARBA00022692"/>
    </source>
</evidence>
<dbReference type="InterPro" id="IPR035906">
    <property type="entry name" value="MetI-like_sf"/>
</dbReference>
<dbReference type="GO" id="GO:0005886">
    <property type="term" value="C:plasma membrane"/>
    <property type="evidence" value="ECO:0007669"/>
    <property type="project" value="UniProtKB-SubCell"/>
</dbReference>
<keyword evidence="4 7" id="KW-0812">Transmembrane</keyword>
<feature type="transmembrane region" description="Helical" evidence="7">
    <location>
        <begin position="159"/>
        <end position="177"/>
    </location>
</feature>
<feature type="transmembrane region" description="Helical" evidence="7">
    <location>
        <begin position="100"/>
        <end position="124"/>
    </location>
</feature>
<name>A0AAQ4CUD0_9CREN</name>
<evidence type="ECO:0000256" key="1">
    <source>
        <dbReference type="ARBA" id="ARBA00004651"/>
    </source>
</evidence>
<evidence type="ECO:0000256" key="3">
    <source>
        <dbReference type="ARBA" id="ARBA00022475"/>
    </source>
</evidence>
<dbReference type="Proteomes" id="UP001319921">
    <property type="component" value="Chromosome"/>
</dbReference>
<gene>
    <name evidence="9" type="ORF">SACC_24280</name>
</gene>
<evidence type="ECO:0000256" key="6">
    <source>
        <dbReference type="ARBA" id="ARBA00023136"/>
    </source>
</evidence>
<evidence type="ECO:0000256" key="5">
    <source>
        <dbReference type="ARBA" id="ARBA00022989"/>
    </source>
</evidence>
<sequence>MASVKDYKTILKMLVKEPAGLTGLIIVSAFLIWSLIQGSLELISIYTKNPKYSYMLLPHNPFAINPALALHPPTLAYLMGTNGEGEDILSRILYAIPRDAFVAIVVVFSSIVIGAVIGILSGYIGGWLDEIFMRITDAFLSLPALILVIAISVPLKANYFGVILGLSIVWWPTYARLFRGQVLEVKNADYVLSASIYNISKIRLFYKYIFLNVIDPILAYATLDLGNVILTYSTLAFIGIGVTPPIPELGAMASNGLSGLPEAWWWPLFPGLTILLIVMGFSLLGDRIQEILMGEVMY</sequence>
<dbReference type="InterPro" id="IPR000515">
    <property type="entry name" value="MetI-like"/>
</dbReference>
<reference evidence="9 10" key="1">
    <citation type="journal article" date="2022" name="Microbiol. Resour. Announc.">
        <title>Complete Genome Sequence of the Hyperthermophilic and Acidophilic Archaeon Saccharolobus caldissimus Strain HS-3T.</title>
        <authorList>
            <person name="Sakai H.D."/>
            <person name="Kurosawa N."/>
        </authorList>
    </citation>
    <scope>NUCLEOTIDE SEQUENCE [LARGE SCALE GENOMIC DNA]</scope>
    <source>
        <strain evidence="9 10">JCM32116</strain>
    </source>
</reference>
<evidence type="ECO:0000256" key="2">
    <source>
        <dbReference type="ARBA" id="ARBA00022448"/>
    </source>
</evidence>
<evidence type="ECO:0000259" key="8">
    <source>
        <dbReference type="PROSITE" id="PS50928"/>
    </source>
</evidence>
<feature type="transmembrane region" description="Helical" evidence="7">
    <location>
        <begin position="131"/>
        <end position="153"/>
    </location>
</feature>
<dbReference type="SUPFAM" id="SSF161098">
    <property type="entry name" value="MetI-like"/>
    <property type="match status" value="1"/>
</dbReference>
<feature type="transmembrane region" description="Helical" evidence="7">
    <location>
        <begin position="263"/>
        <end position="284"/>
    </location>
</feature>
<comment type="subcellular location">
    <subcellularLocation>
        <location evidence="1 7">Cell membrane</location>
        <topology evidence="1 7">Multi-pass membrane protein</topology>
    </subcellularLocation>
</comment>
<dbReference type="KEGG" id="scas:SACC_24280"/>
<dbReference type="PROSITE" id="PS50928">
    <property type="entry name" value="ABC_TM1"/>
    <property type="match status" value="1"/>
</dbReference>
<dbReference type="GO" id="GO:0055085">
    <property type="term" value="P:transmembrane transport"/>
    <property type="evidence" value="ECO:0007669"/>
    <property type="project" value="InterPro"/>
</dbReference>
<evidence type="ECO:0000256" key="7">
    <source>
        <dbReference type="RuleBase" id="RU363032"/>
    </source>
</evidence>
<keyword evidence="6 7" id="KW-0472">Membrane</keyword>
<keyword evidence="5 7" id="KW-1133">Transmembrane helix</keyword>
<proteinExistence type="inferred from homology"/>